<evidence type="ECO:0000313" key="9">
    <source>
        <dbReference type="EMBL" id="MVQ33414.1"/>
    </source>
</evidence>
<keyword evidence="3 6" id="KW-0378">Hydrolase</keyword>
<dbReference type="InterPro" id="IPR001915">
    <property type="entry name" value="Peptidase_M48"/>
</dbReference>
<reference evidence="9 10" key="1">
    <citation type="submission" date="2019-12" db="EMBL/GenBank/DDBJ databases">
        <authorList>
            <person name="Huq M.A."/>
        </authorList>
    </citation>
    <scope>NUCLEOTIDE SEQUENCE [LARGE SCALE GENOMIC DNA]</scope>
    <source>
        <strain evidence="9 10">MAH-34</strain>
    </source>
</reference>
<dbReference type="EMBL" id="WSEM01000003">
    <property type="protein sequence ID" value="MVQ33414.1"/>
    <property type="molecule type" value="Genomic_DNA"/>
</dbReference>
<evidence type="ECO:0000259" key="8">
    <source>
        <dbReference type="Pfam" id="PF01435"/>
    </source>
</evidence>
<comment type="similarity">
    <text evidence="6">Belongs to the peptidase M48 family.</text>
</comment>
<dbReference type="PANTHER" id="PTHR34978:SF3">
    <property type="entry name" value="SLR0241 PROTEIN"/>
    <property type="match status" value="1"/>
</dbReference>
<name>A0ABW9TZZ1_9BACL</name>
<sequence length="288" mass="33626">MKKINQANLAFVLFSVITSALFVLLIWSLCHQLKDITWIPNVTHILINFWHDFRFRHSVGESLLTVVFLYTFITLLFVVIKDLYKHYKWNNFIKHQTEKALTIQFNHKYGDLGYPIQVVVDREPFALTSGILKQQIVISTRLIESLSENETKAVLAHEAYHCLNGHPFKKWVLRRLAQVMRYFPILKGLSFYYSIWIELLADRYAIELMRNKTYLASAILKMINHSASRGTRNLVVTADFATTAINYRLKQLLDLQENLHVVYFSKRAFWSSIVVGVVFTSIVIYSCI</sequence>
<comment type="caution">
    <text evidence="9">The sequence shown here is derived from an EMBL/GenBank/DDBJ whole genome shotgun (WGS) entry which is preliminary data.</text>
</comment>
<dbReference type="Gene3D" id="3.30.2010.10">
    <property type="entry name" value="Metalloproteases ('zincins'), catalytic domain"/>
    <property type="match status" value="1"/>
</dbReference>
<comment type="cofactor">
    <cofactor evidence="6">
        <name>Zn(2+)</name>
        <dbReference type="ChEBI" id="CHEBI:29105"/>
    </cofactor>
    <text evidence="6">Binds 1 zinc ion per subunit.</text>
</comment>
<evidence type="ECO:0000256" key="2">
    <source>
        <dbReference type="ARBA" id="ARBA00022723"/>
    </source>
</evidence>
<dbReference type="InterPro" id="IPR052173">
    <property type="entry name" value="Beta-lactam_resp_regulator"/>
</dbReference>
<feature type="transmembrane region" description="Helical" evidence="7">
    <location>
        <begin position="7"/>
        <end position="29"/>
    </location>
</feature>
<dbReference type="Proteomes" id="UP000467637">
    <property type="component" value="Unassembled WGS sequence"/>
</dbReference>
<gene>
    <name evidence="9" type="ORF">GON05_02020</name>
</gene>
<organism evidence="9 10">
    <name type="scientific">Paenibacillus anseongense</name>
    <dbReference type="NCBI Taxonomy" id="2682845"/>
    <lineage>
        <taxon>Bacteria</taxon>
        <taxon>Bacillati</taxon>
        <taxon>Bacillota</taxon>
        <taxon>Bacilli</taxon>
        <taxon>Bacillales</taxon>
        <taxon>Paenibacillaceae</taxon>
        <taxon>Paenibacillus</taxon>
    </lineage>
</organism>
<protein>
    <submittedName>
        <fullName evidence="9">M48 family metalloprotease</fullName>
    </submittedName>
</protein>
<keyword evidence="4 6" id="KW-0862">Zinc</keyword>
<dbReference type="PANTHER" id="PTHR34978">
    <property type="entry name" value="POSSIBLE SENSOR-TRANSDUCER PROTEIN BLAR"/>
    <property type="match status" value="1"/>
</dbReference>
<dbReference type="RefSeq" id="WP_157317581.1">
    <property type="nucleotide sequence ID" value="NZ_WSEM01000003.1"/>
</dbReference>
<feature type="transmembrane region" description="Helical" evidence="7">
    <location>
        <begin position="268"/>
        <end position="287"/>
    </location>
</feature>
<feature type="transmembrane region" description="Helical" evidence="7">
    <location>
        <begin position="179"/>
        <end position="201"/>
    </location>
</feature>
<evidence type="ECO:0000256" key="7">
    <source>
        <dbReference type="SAM" id="Phobius"/>
    </source>
</evidence>
<keyword evidence="1 6" id="KW-0645">Protease</keyword>
<dbReference type="Pfam" id="PF01435">
    <property type="entry name" value="Peptidase_M48"/>
    <property type="match status" value="1"/>
</dbReference>
<dbReference type="CDD" id="cd07326">
    <property type="entry name" value="M56_BlaR1_MecR1_like"/>
    <property type="match status" value="1"/>
</dbReference>
<evidence type="ECO:0000256" key="1">
    <source>
        <dbReference type="ARBA" id="ARBA00022670"/>
    </source>
</evidence>
<evidence type="ECO:0000256" key="6">
    <source>
        <dbReference type="RuleBase" id="RU003983"/>
    </source>
</evidence>
<keyword evidence="5 6" id="KW-0482">Metalloprotease</keyword>
<evidence type="ECO:0000256" key="5">
    <source>
        <dbReference type="ARBA" id="ARBA00023049"/>
    </source>
</evidence>
<keyword evidence="7" id="KW-0812">Transmembrane</keyword>
<keyword evidence="7" id="KW-1133">Transmembrane helix</keyword>
<keyword evidence="7" id="KW-0472">Membrane</keyword>
<keyword evidence="2" id="KW-0479">Metal-binding</keyword>
<proteinExistence type="inferred from homology"/>
<dbReference type="GO" id="GO:0008237">
    <property type="term" value="F:metallopeptidase activity"/>
    <property type="evidence" value="ECO:0007669"/>
    <property type="project" value="UniProtKB-KW"/>
</dbReference>
<evidence type="ECO:0000256" key="4">
    <source>
        <dbReference type="ARBA" id="ARBA00022833"/>
    </source>
</evidence>
<feature type="domain" description="Peptidase M48" evidence="8">
    <location>
        <begin position="111"/>
        <end position="188"/>
    </location>
</feature>
<evidence type="ECO:0000256" key="3">
    <source>
        <dbReference type="ARBA" id="ARBA00022801"/>
    </source>
</evidence>
<keyword evidence="10" id="KW-1185">Reference proteome</keyword>
<feature type="transmembrane region" description="Helical" evidence="7">
    <location>
        <begin position="63"/>
        <end position="84"/>
    </location>
</feature>
<evidence type="ECO:0000313" key="10">
    <source>
        <dbReference type="Proteomes" id="UP000467637"/>
    </source>
</evidence>
<accession>A0ABW9TZZ1</accession>